<gene>
    <name evidence="3" type="ORF">FL82_22257</name>
    <name evidence="2" type="ORF">GCK72_011835</name>
</gene>
<comment type="caution">
    <text evidence="3">The sequence shown here is derived from an EMBL/GenBank/DDBJ whole genome shotgun (WGS) entry which is preliminary data.</text>
</comment>
<keyword evidence="4" id="KW-1185">Reference proteome</keyword>
<evidence type="ECO:0000313" key="2">
    <source>
        <dbReference type="EMBL" id="KAF1763569.1"/>
    </source>
</evidence>
<feature type="non-terminal residue" evidence="3">
    <location>
        <position position="1"/>
    </location>
</feature>
<evidence type="ECO:0000256" key="1">
    <source>
        <dbReference type="SAM" id="SignalP"/>
    </source>
</evidence>
<reference evidence="3" key="2">
    <citation type="submission" date="2017-08" db="EMBL/GenBank/DDBJ databases">
        <authorList>
            <person name="de Groot N.N."/>
        </authorList>
    </citation>
    <scope>NUCLEOTIDE SEQUENCE [LARGE SCALE GENOMIC DNA]</scope>
    <source>
        <strain evidence="3">PX439</strain>
    </source>
</reference>
<feature type="chain" id="PRO_5044571701" description="Cystatin domain-containing protein" evidence="1">
    <location>
        <begin position="19"/>
        <end position="125"/>
    </location>
</feature>
<reference evidence="2 5" key="3">
    <citation type="submission" date="2019-12" db="EMBL/GenBank/DDBJ databases">
        <title>Chromosome-level assembly of the Caenorhabditis remanei genome.</title>
        <authorList>
            <person name="Teterina A.A."/>
            <person name="Willis J.H."/>
            <person name="Phillips P.C."/>
        </authorList>
    </citation>
    <scope>NUCLEOTIDE SEQUENCE [LARGE SCALE GENOMIC DNA]</scope>
    <source>
        <strain evidence="2 5">PX506</strain>
        <tissue evidence="2">Whole organism</tissue>
    </source>
</reference>
<dbReference type="Proteomes" id="UP000216624">
    <property type="component" value="Unassembled WGS sequence"/>
</dbReference>
<evidence type="ECO:0000313" key="3">
    <source>
        <dbReference type="EMBL" id="OZF89127.1"/>
    </source>
</evidence>
<reference evidence="4" key="1">
    <citation type="submission" date="2017-08" db="EMBL/GenBank/DDBJ databases">
        <authorList>
            <person name="Fierst J.L."/>
        </authorList>
    </citation>
    <scope>NUCLEOTIDE SEQUENCE [LARGE SCALE GENOMIC DNA]</scope>
    <source>
        <strain evidence="4">PX439</strain>
    </source>
</reference>
<protein>
    <recommendedName>
        <fullName evidence="6">Cystatin domain-containing protein</fullName>
    </recommendedName>
</protein>
<keyword evidence="1" id="KW-0732">Signal</keyword>
<dbReference type="EMBL" id="NMWX01000042">
    <property type="protein sequence ID" value="OZF89127.1"/>
    <property type="molecule type" value="Genomic_DNA"/>
</dbReference>
<dbReference type="Proteomes" id="UP000483820">
    <property type="component" value="Chromosome III"/>
</dbReference>
<proteinExistence type="predicted"/>
<feature type="signal peptide" evidence="1">
    <location>
        <begin position="1"/>
        <end position="18"/>
    </location>
</feature>
<dbReference type="EMBL" id="WUAV01000003">
    <property type="protein sequence ID" value="KAF1763569.1"/>
    <property type="molecule type" value="Genomic_DNA"/>
</dbReference>
<organism evidence="3 4">
    <name type="scientific">Caenorhabditis remanei</name>
    <name type="common">Caenorhabditis vulgaris</name>
    <dbReference type="NCBI Taxonomy" id="31234"/>
    <lineage>
        <taxon>Eukaryota</taxon>
        <taxon>Metazoa</taxon>
        <taxon>Ecdysozoa</taxon>
        <taxon>Nematoda</taxon>
        <taxon>Chromadorea</taxon>
        <taxon>Rhabditida</taxon>
        <taxon>Rhabditina</taxon>
        <taxon>Rhabditomorpha</taxon>
        <taxon>Rhabditoidea</taxon>
        <taxon>Rhabditidae</taxon>
        <taxon>Peloderinae</taxon>
        <taxon>Caenorhabditis</taxon>
    </lineage>
</organism>
<dbReference type="AlphaFoldDB" id="A0A260ZU41"/>
<sequence>MSSSPCLLLLLAVTMASAYYFIAPPTSPVEIVKHHMKYVVEAGDAENATTFLQLIEFINPAKTNVTLAMAVFSSYEYFPITAEFFNHGHVYTRVDMKKPEREMYMYFMLRPTTSSPSGWTIYNVT</sequence>
<name>A0A260ZU41_CAERE</name>
<accession>A0A260ZU41</accession>
<evidence type="ECO:0000313" key="4">
    <source>
        <dbReference type="Proteomes" id="UP000216624"/>
    </source>
</evidence>
<evidence type="ECO:0008006" key="6">
    <source>
        <dbReference type="Google" id="ProtNLM"/>
    </source>
</evidence>
<evidence type="ECO:0000313" key="5">
    <source>
        <dbReference type="Proteomes" id="UP000483820"/>
    </source>
</evidence>